<evidence type="ECO:0000259" key="1">
    <source>
        <dbReference type="Pfam" id="PF07484"/>
    </source>
</evidence>
<dbReference type="SUPFAM" id="SSF88874">
    <property type="entry name" value="Receptor-binding domain of short tail fibre protein gp12"/>
    <property type="match status" value="1"/>
</dbReference>
<evidence type="ECO:0000313" key="3">
    <source>
        <dbReference type="Proteomes" id="UP000295270"/>
    </source>
</evidence>
<proteinExistence type="predicted"/>
<protein>
    <submittedName>
        <fullName evidence="2">Microcystin-dependent protein</fullName>
    </submittedName>
</protein>
<gene>
    <name evidence="2" type="ORF">EV142_107175</name>
</gene>
<dbReference type="Proteomes" id="UP000295270">
    <property type="component" value="Unassembled WGS sequence"/>
</dbReference>
<dbReference type="Gene3D" id="3.90.1340.10">
    <property type="entry name" value="Phage tail collar domain"/>
    <property type="match status" value="1"/>
</dbReference>
<dbReference type="EMBL" id="SLWA01000007">
    <property type="protein sequence ID" value="TCN54675.1"/>
    <property type="molecule type" value="Genomic_DNA"/>
</dbReference>
<organism evidence="2 3">
    <name type="scientific">Flavobacterium circumlabens</name>
    <dbReference type="NCBI Taxonomy" id="2133765"/>
    <lineage>
        <taxon>Bacteria</taxon>
        <taxon>Pseudomonadati</taxon>
        <taxon>Bacteroidota</taxon>
        <taxon>Flavobacteriia</taxon>
        <taxon>Flavobacteriales</taxon>
        <taxon>Flavobacteriaceae</taxon>
        <taxon>Flavobacterium</taxon>
    </lineage>
</organism>
<name>A0ABY2AW61_9FLAO</name>
<dbReference type="RefSeq" id="WP_194100249.1">
    <property type="nucleotide sequence ID" value="NZ_QWDN01000007.1"/>
</dbReference>
<dbReference type="InterPro" id="IPR011083">
    <property type="entry name" value="Phage_tail_collar_dom"/>
</dbReference>
<reference evidence="2 3" key="1">
    <citation type="journal article" date="2015" name="Stand. Genomic Sci.">
        <title>Genomic Encyclopedia of Bacterial and Archaeal Type Strains, Phase III: the genomes of soil and plant-associated and newly described type strains.</title>
        <authorList>
            <person name="Whitman W.B."/>
            <person name="Woyke T."/>
            <person name="Klenk H.P."/>
            <person name="Zhou Y."/>
            <person name="Lilburn T.G."/>
            <person name="Beck B.J."/>
            <person name="De Vos P."/>
            <person name="Vandamme P."/>
            <person name="Eisen J.A."/>
            <person name="Garrity G."/>
            <person name="Hugenholtz P."/>
            <person name="Kyrpides N.C."/>
        </authorList>
    </citation>
    <scope>NUCLEOTIDE SEQUENCE [LARGE SCALE GENOMIC DNA]</scope>
    <source>
        <strain evidence="2 3">P5626</strain>
    </source>
</reference>
<comment type="caution">
    <text evidence="2">The sequence shown here is derived from an EMBL/GenBank/DDBJ whole genome shotgun (WGS) entry which is preliminary data.</text>
</comment>
<accession>A0ABY2AW61</accession>
<sequence>MEEFIGVVKLFAGNFAPRGWALCNGQIMSIAQNSALFSILGTTYGGNGQTTFALPNLQGSVAIGSGNGGGSNYVLGEVAGTPTVSLLTSNLPAHVHAGPGTLAVSSANSTDAVPIAGASIATPGSIVARAFAPTLGFATSTPNVNLTTSIVTGATGNNIPVSIMQPYLALTYIICLEGIFPTRN</sequence>
<dbReference type="InterPro" id="IPR037053">
    <property type="entry name" value="Phage_tail_collar_dom_sf"/>
</dbReference>
<evidence type="ECO:0000313" key="2">
    <source>
        <dbReference type="EMBL" id="TCN54675.1"/>
    </source>
</evidence>
<feature type="domain" description="Phage tail collar" evidence="1">
    <location>
        <begin position="6"/>
        <end position="61"/>
    </location>
</feature>
<keyword evidence="3" id="KW-1185">Reference proteome</keyword>
<dbReference type="Pfam" id="PF07484">
    <property type="entry name" value="Collar"/>
    <property type="match status" value="1"/>
</dbReference>